<name>A0AAF5D9Y5_STRER</name>
<dbReference type="SMART" id="SM00327">
    <property type="entry name" value="VWA"/>
    <property type="match status" value="1"/>
</dbReference>
<evidence type="ECO:0000256" key="2">
    <source>
        <dbReference type="ARBA" id="ARBA00001936"/>
    </source>
</evidence>
<dbReference type="NCBIfam" id="TIGR01307">
    <property type="entry name" value="pgm_bpd_ind"/>
    <property type="match status" value="1"/>
</dbReference>
<dbReference type="InterPro" id="IPR005995">
    <property type="entry name" value="Pgm_bpd_ind"/>
</dbReference>
<evidence type="ECO:0000256" key="11">
    <source>
        <dbReference type="ARBA" id="ARBA00022737"/>
    </source>
</evidence>
<keyword evidence="10" id="KW-0732">Signal</keyword>
<dbReference type="Pfam" id="PF12947">
    <property type="entry name" value="EGF_3"/>
    <property type="match status" value="1"/>
</dbReference>
<dbReference type="PROSITE" id="PS00022">
    <property type="entry name" value="EGF_1"/>
    <property type="match status" value="1"/>
</dbReference>
<dbReference type="InterPro" id="IPR000082">
    <property type="entry name" value="SEA_dom"/>
</dbReference>
<dbReference type="Pfam" id="PF01676">
    <property type="entry name" value="Metalloenzyme"/>
    <property type="match status" value="1"/>
</dbReference>
<feature type="transmembrane region" description="Helical" evidence="20">
    <location>
        <begin position="1913"/>
        <end position="1935"/>
    </location>
</feature>
<dbReference type="GO" id="GO:0005509">
    <property type="term" value="F:calcium ion binding"/>
    <property type="evidence" value="ECO:0007669"/>
    <property type="project" value="InterPro"/>
</dbReference>
<feature type="domain" description="EGF-like" evidence="22">
    <location>
        <begin position="826"/>
        <end position="864"/>
    </location>
</feature>
<feature type="domain" description="EGF-like" evidence="22">
    <location>
        <begin position="1074"/>
        <end position="1113"/>
    </location>
</feature>
<evidence type="ECO:0000256" key="7">
    <source>
        <dbReference type="ARBA" id="ARBA00012026"/>
    </source>
</evidence>
<feature type="domain" description="EGF-like" evidence="22">
    <location>
        <begin position="1732"/>
        <end position="1769"/>
    </location>
</feature>
<dbReference type="Gene3D" id="3.40.720.10">
    <property type="entry name" value="Alkaline Phosphatase, subunit A"/>
    <property type="match status" value="1"/>
</dbReference>
<dbReference type="SMART" id="SM00181">
    <property type="entry name" value="EGF"/>
    <property type="match status" value="28"/>
</dbReference>
<feature type="domain" description="EGF-like" evidence="22">
    <location>
        <begin position="975"/>
        <end position="1014"/>
    </location>
</feature>
<keyword evidence="13 19" id="KW-1015">Disulfide bond</keyword>
<dbReference type="PROSITE" id="PS50026">
    <property type="entry name" value="EGF_3"/>
    <property type="match status" value="18"/>
</dbReference>
<keyword evidence="12" id="KW-0324">Glycolysis</keyword>
<evidence type="ECO:0000256" key="18">
    <source>
        <dbReference type="ARBA" id="ARBA00083354"/>
    </source>
</evidence>
<dbReference type="SUPFAM" id="SSF64158">
    <property type="entry name" value="2,3-Bisphosphoglycerate-independent phosphoglycerate mutase, substrate-binding domain"/>
    <property type="match status" value="1"/>
</dbReference>
<dbReference type="SMART" id="SM00200">
    <property type="entry name" value="SEA"/>
    <property type="match status" value="2"/>
</dbReference>
<dbReference type="Gene3D" id="3.40.50.410">
    <property type="entry name" value="von Willebrand factor, type A domain"/>
    <property type="match status" value="1"/>
</dbReference>
<evidence type="ECO:0000259" key="23">
    <source>
        <dbReference type="PROSITE" id="PS50234"/>
    </source>
</evidence>
<dbReference type="InterPro" id="IPR036646">
    <property type="entry name" value="PGAM_B_sf"/>
</dbReference>
<evidence type="ECO:0000256" key="10">
    <source>
        <dbReference type="ARBA" id="ARBA00022729"/>
    </source>
</evidence>
<evidence type="ECO:0000259" key="22">
    <source>
        <dbReference type="PROSITE" id="PS50026"/>
    </source>
</evidence>
<dbReference type="PROSITE" id="PS50234">
    <property type="entry name" value="VWFA"/>
    <property type="match status" value="1"/>
</dbReference>
<feature type="domain" description="EGF-like" evidence="22">
    <location>
        <begin position="109"/>
        <end position="150"/>
    </location>
</feature>
<feature type="domain" description="SEA" evidence="21">
    <location>
        <begin position="1508"/>
        <end position="1635"/>
    </location>
</feature>
<evidence type="ECO:0000256" key="9">
    <source>
        <dbReference type="ARBA" id="ARBA00022723"/>
    </source>
</evidence>
<evidence type="ECO:0000256" key="4">
    <source>
        <dbReference type="ARBA" id="ARBA00002315"/>
    </source>
</evidence>
<dbReference type="Pfam" id="PF00008">
    <property type="entry name" value="EGF"/>
    <property type="match status" value="2"/>
</dbReference>
<dbReference type="WBParaSite" id="TCONS_00008940.p1">
    <property type="protein sequence ID" value="TCONS_00008940.p1"/>
    <property type="gene ID" value="XLOC_006808"/>
</dbReference>
<proteinExistence type="inferred from homology"/>
<sequence>MTSSIKGNEESYKNNFKCWVSDPNSCDRSKKEICAFIDGTYMCSCPPGVKRNNEGICTIFNECLKTSDNDCGDNAYCIDQEEGYTCQCNPGFVDLSSDVYRPGRVCVKKVNECASPKIYNVDCHKNADCHDTDDSYKCICRTGYEDLSSEYSKLPGRECVKMINECQDGTNDCGINAICVDQKEGYFCKCKPGYVDVSEDITNFPGRQCHQPMEQVTAAYNTYGGYNAQTYKNNINPPSPSPEVNSCDPLNPKCGPNRICLKNAYGTHHCQCERGTVDDNGVCRIFNHCDRGNDCDPMAICSNEIDGYRCQCKPGFKDESVDPLSKPGRVCKRYINECAEKTHSCSPFAECFDLPSGYECKCKNGFVDVSSQFSLPPGRKCSAEGHECSNRDLNSCDENADCVQKTDGYTCICAKGYADVSASAKLPPGRVCTLQTTCPAQPSDLTFIVDGSGSIGGDTFKDEVLRFLTEFVELFDISPSQTRVGFIQYSDQIKHELDLGSKESRDDVINAIKNTKYLTGLTRTGQAIEHVVENIYNDKTGNARPLNTGVSRIIIVITDGRSQDNVTEPARIAANKDINMFAVGVTDHVLDKELLEIANNKKDRVFKVTGFKELNNRLRSAIQKVACTNSIPEQTYNVGPCDPETNKGCSGSLNQVCKLINGIAECVCPEGFDKNPVTGVCGGQSCNPDLYTTCPDPEICKITPYGNYLCTCPLFYGRSQGTGVCITPPPQKIEDTYKCDSSICSGEGESCQIGKNGESICGCLKGYERNPKSGKCLPEGCCDPNDINSCDTRKHEKCLPDILRKGIFTCQCPPNGHRDPITDICLLDECYSQDNTCSKNADCIDTLEGYICNCRAGYRDESPDIKNAPGRVCVGTENECLSGRHNCSVNADCIDTRNSFICKCKEGYIDFSPNPRSFGGVDCRELIDECANDELNNCHKDAICINTNNGYECKCKNGFIDRIPFTNIGRDCKKINDLCENGKNDCDKNAKCIEVGDDSYKCICNSGFIDKSKPGEKEGKKCLEQICHDKSKFNCHESAICIESDEFPEKYTCKCRNGYVDENESNPGRQCKELINECLDSSSNDCDPVATCTDLPNGYTCHCPLETKDISPDINTKPGRKCFPLINECTIPQLNNCSRFSDCIDTETSYECKCKSGYADQDLSNPGTNCKFIINECNAANLNDCHKHSECIDLDSGYTCKCKHPYKDVMPSNPGRKCLFNECDSSLTNDCDINAECIDTDDSYICRCKEGFYDTTKNSSNSGRECLKFTTISPVEAEPQITTQNPDLIPCGNGFCKISLGEVCIGGTTCGCKPDEDKNVETKKCEKVNKNPISIRIISKENESGKPINLHYSSEYGSKENPTFVDIVDQFVKGLGDTIHGTPTVSPKYISSSVNYITNPKVENPDWDKGLLFNASVNTKDPIDKCILFKEIEESLEKTNFKLGGGKLIVASDIDQLNPCKPPSPPKGIPCGDNNYCKEELGEICIAGRVCGCPSGQKRKSIDDECKIVEGINLPLWIAREGQTPIKYNNKIHGNPLDEENRRLTTNFEKGISESFDSIPDLKNQFITSEVNDIENPSKLNETWDSGILYNFTTFFTKGSADTPKQIFSKLIDYIKGQNNDEVGKSNLFINPNTPNPFNPCYNAKCHFNSICEASGNSYKCSCKEGFKDINPATPGQVCVSLKNFNECERKEDNECDINARCIDLIDGYKCECKIPYVNNEIKGKIPGSSCKLDYCSDVNYCPLNSTCVNHKDEAVCECNNGYIDLKEEARKLEAAGVNVNKKYLLHGSEGDLVIAPVKDISIKEMSSESLSNNDKICINSVDVNECALGLHDCNPAATCIDLKIGYTCKCNEGQDDMNPQNPGRVCAEPVCGQCHLHGDCITDSKTGNITCACFEGYTGEFCELSSAAASTIFWIILALLFLLLTLLCCLYMCLKTRCFRGSPLSKSSLSGHEEILGGEDFYTIPRAKLKSTYPINGSFSNANALERYLDSDEMSMNSGDSIIERRVITDVSVKETTTTRIQDENGETHEEVTVNYLPSNRTVDYGHKTHSASNQYEATHEGYEEDSENEYFDTEKVDKTTKHFNEHGRDDQGDFERFKSETSTKSEMANNSKVDNKVCLVVIDGWGIDAETHGNAIANAKTPVMDKLCSGNWTKIEAFGLHVGLPDGLMGNSEVGHLNIGAGRVVYQDIVRINMTVENNKFGENKYFLEVINNAKSGNGRLHLCGLVSDGGVHSHITHLFALIKAAKALEVPELYIHFFGDGRDTLPHSGVGYMEELQKFLTEQKYGELGTVVGRYYAMDRDNRWERIRVAYEALTVGTGEKANASEAVKIMKERYAKDQTDEFLEPIVFGENSRIKDGDSVIFFNYRADRMREITAAIGLNRDEEMKTTVKQPKVMVVGMTQYNAQYPFKALFPPVSHVNVLAETLSKQGVSQFHCAETEKYAHVTFFFNGGKEAQYENEERFMVPSPKVPTYDMLPEMSSAGVADKMVEKIREGKHPFIMCNFAPPDMVGHTGVYEAAVKACEATDIAIGRMYEECMKHGYILMVTADHGNAEKMISPEGGKFTAHTCAPVPFTCSSDKFIFKKSLPDRLMALRDVAPTVLYIMGLEIPKEMDGVPVVEKI</sequence>
<evidence type="ECO:0000259" key="21">
    <source>
        <dbReference type="PROSITE" id="PS50024"/>
    </source>
</evidence>
<dbReference type="InterPro" id="IPR009030">
    <property type="entry name" value="Growth_fac_rcpt_cys_sf"/>
</dbReference>
<feature type="domain" description="EGF-like" evidence="22">
    <location>
        <begin position="876"/>
        <end position="914"/>
    </location>
</feature>
<dbReference type="InterPro" id="IPR000742">
    <property type="entry name" value="EGF"/>
</dbReference>
<dbReference type="InterPro" id="IPR000152">
    <property type="entry name" value="EGF-type_Asp/Asn_hydroxyl_site"/>
</dbReference>
<dbReference type="FunFam" id="3.40.1450.10:FF:000001">
    <property type="entry name" value="2,3-bisphosphoglycerate-independent phosphoglycerate mutase"/>
    <property type="match status" value="1"/>
</dbReference>
<dbReference type="Pfam" id="PF23427">
    <property type="entry name" value="EGF_4"/>
    <property type="match status" value="1"/>
</dbReference>
<dbReference type="Pfam" id="PF12661">
    <property type="entry name" value="hEGF"/>
    <property type="match status" value="4"/>
</dbReference>
<dbReference type="PROSITE" id="PS01186">
    <property type="entry name" value="EGF_2"/>
    <property type="match status" value="1"/>
</dbReference>
<dbReference type="Pfam" id="PF00092">
    <property type="entry name" value="VWA"/>
    <property type="match status" value="1"/>
</dbReference>
<dbReference type="Pfam" id="PF07645">
    <property type="entry name" value="EGF_CA"/>
    <property type="match status" value="10"/>
</dbReference>
<comment type="function">
    <text evidence="4">Catalyzes the interconversion of 2-phosphoglycerate and 3-phosphoglycerate.</text>
</comment>
<evidence type="ECO:0000256" key="14">
    <source>
        <dbReference type="ARBA" id="ARBA00023180"/>
    </source>
</evidence>
<dbReference type="GO" id="GO:0030145">
    <property type="term" value="F:manganese ion binding"/>
    <property type="evidence" value="ECO:0007669"/>
    <property type="project" value="InterPro"/>
</dbReference>
<dbReference type="PROSITE" id="PS01187">
    <property type="entry name" value="EGF_CA"/>
    <property type="match status" value="2"/>
</dbReference>
<comment type="pathway">
    <text evidence="5">Carbohydrate degradation; glycolysis; pyruvate from D-glyceraldehyde 3-phosphate: step 3/5.</text>
</comment>
<dbReference type="SUPFAM" id="SSF57184">
    <property type="entry name" value="Growth factor receptor domain"/>
    <property type="match status" value="2"/>
</dbReference>
<organism evidence="24 25">
    <name type="scientific">Strongyloides stercoralis</name>
    <name type="common">Threadworm</name>
    <dbReference type="NCBI Taxonomy" id="6248"/>
    <lineage>
        <taxon>Eukaryota</taxon>
        <taxon>Metazoa</taxon>
        <taxon>Ecdysozoa</taxon>
        <taxon>Nematoda</taxon>
        <taxon>Chromadorea</taxon>
        <taxon>Rhabditida</taxon>
        <taxon>Tylenchina</taxon>
        <taxon>Panagrolaimomorpha</taxon>
        <taxon>Strongyloidoidea</taxon>
        <taxon>Strongyloididae</taxon>
        <taxon>Strongyloides</taxon>
    </lineage>
</organism>
<evidence type="ECO:0000256" key="17">
    <source>
        <dbReference type="ARBA" id="ARBA00071648"/>
    </source>
</evidence>
<dbReference type="HAMAP" id="MF_01038">
    <property type="entry name" value="GpmI"/>
    <property type="match status" value="1"/>
</dbReference>
<feature type="domain" description="SEA" evidence="21">
    <location>
        <begin position="1327"/>
        <end position="1461"/>
    </location>
</feature>
<evidence type="ECO:0000256" key="13">
    <source>
        <dbReference type="ARBA" id="ARBA00023157"/>
    </source>
</evidence>
<feature type="domain" description="EGF-like" evidence="22">
    <location>
        <begin position="1173"/>
        <end position="1212"/>
    </location>
</feature>
<accession>A0AAF5D9Y5</accession>
<keyword evidence="20" id="KW-0472">Membrane</keyword>
<comment type="catalytic activity">
    <reaction evidence="1">
        <text>(2R)-2-phosphoglycerate = (2R)-3-phosphoglycerate</text>
        <dbReference type="Rhea" id="RHEA:15901"/>
        <dbReference type="ChEBI" id="CHEBI:58272"/>
        <dbReference type="ChEBI" id="CHEBI:58289"/>
        <dbReference type="EC" id="5.4.2.12"/>
    </reaction>
</comment>
<evidence type="ECO:0000256" key="20">
    <source>
        <dbReference type="SAM" id="Phobius"/>
    </source>
</evidence>
<keyword evidence="9" id="KW-0479">Metal-binding</keyword>
<dbReference type="InterPro" id="IPR011258">
    <property type="entry name" value="BPG-indep_PGM_N"/>
</dbReference>
<keyword evidence="20" id="KW-1133">Transmembrane helix</keyword>
<comment type="cofactor">
    <cofactor evidence="3">
        <name>Mg(2+)</name>
        <dbReference type="ChEBI" id="CHEBI:18420"/>
    </cofactor>
</comment>
<evidence type="ECO:0000256" key="19">
    <source>
        <dbReference type="PROSITE-ProRule" id="PRU00076"/>
    </source>
</evidence>
<feature type="domain" description="EGF-like" evidence="22">
    <location>
        <begin position="334"/>
        <end position="372"/>
    </location>
</feature>
<evidence type="ECO:0000256" key="16">
    <source>
        <dbReference type="ARBA" id="ARBA00023235"/>
    </source>
</evidence>
<dbReference type="GO" id="GO:0005737">
    <property type="term" value="C:cytoplasm"/>
    <property type="evidence" value="ECO:0007669"/>
    <property type="project" value="InterPro"/>
</dbReference>
<dbReference type="CDD" id="cd16010">
    <property type="entry name" value="iPGM"/>
    <property type="match status" value="1"/>
</dbReference>
<dbReference type="PROSITE" id="PS50024">
    <property type="entry name" value="SEA"/>
    <property type="match status" value="2"/>
</dbReference>
<keyword evidence="16" id="KW-0413">Isomerase</keyword>
<comment type="similarity">
    <text evidence="6">Belongs to the BPG-independent phosphoglycerate mutase family.</text>
</comment>
<protein>
    <recommendedName>
        <fullName evidence="17">2,3-bisphosphoglycerate-independent phosphoglycerate mutase</fullName>
        <ecNumber evidence="7">5.4.2.12</ecNumber>
    </recommendedName>
    <alternativeName>
        <fullName evidence="18">Cofactor-independent phosphoglycerate mutase homolog</fullName>
    </alternativeName>
</protein>
<feature type="disulfide bond" evidence="19">
    <location>
        <begin position="1894"/>
        <end position="1903"/>
    </location>
</feature>
<dbReference type="InterPro" id="IPR024731">
    <property type="entry name" value="NELL2-like_EGF"/>
</dbReference>
<evidence type="ECO:0000313" key="24">
    <source>
        <dbReference type="Proteomes" id="UP000035681"/>
    </source>
</evidence>
<dbReference type="PROSITE" id="PS00010">
    <property type="entry name" value="ASX_HYDROXYL"/>
    <property type="match status" value="14"/>
</dbReference>
<dbReference type="Pfam" id="PF06415">
    <property type="entry name" value="iPGM_N"/>
    <property type="match status" value="1"/>
</dbReference>
<dbReference type="SUPFAM" id="SSF53300">
    <property type="entry name" value="vWA-like"/>
    <property type="match status" value="1"/>
</dbReference>
<dbReference type="SUPFAM" id="SSF57196">
    <property type="entry name" value="EGF/Laminin"/>
    <property type="match status" value="3"/>
</dbReference>
<dbReference type="InterPro" id="IPR018097">
    <property type="entry name" value="EGF_Ca-bd_CS"/>
</dbReference>
<dbReference type="GO" id="GO:0006096">
    <property type="term" value="P:glycolytic process"/>
    <property type="evidence" value="ECO:0007669"/>
    <property type="project" value="UniProtKB-KW"/>
</dbReference>
<dbReference type="AlphaFoldDB" id="A0AAF5D9Y5"/>
<feature type="domain" description="EGF-like" evidence="22">
    <location>
        <begin position="59"/>
        <end position="98"/>
    </location>
</feature>
<evidence type="ECO:0000256" key="8">
    <source>
        <dbReference type="ARBA" id="ARBA00022536"/>
    </source>
</evidence>
<evidence type="ECO:0000256" key="3">
    <source>
        <dbReference type="ARBA" id="ARBA00001946"/>
    </source>
</evidence>
<feature type="domain" description="EGF-like" evidence="22">
    <location>
        <begin position="384"/>
        <end position="423"/>
    </location>
</feature>
<dbReference type="InterPro" id="IPR057353">
    <property type="entry name" value="TNFR_nem"/>
</dbReference>
<keyword evidence="24" id="KW-1185">Reference proteome</keyword>
<dbReference type="GO" id="GO:0006007">
    <property type="term" value="P:glucose catabolic process"/>
    <property type="evidence" value="ECO:0007669"/>
    <property type="project" value="InterPro"/>
</dbReference>
<feature type="domain" description="EGF-like" evidence="22">
    <location>
        <begin position="162"/>
        <end position="200"/>
    </location>
</feature>
<keyword evidence="11" id="KW-0677">Repeat</keyword>
<keyword evidence="20" id="KW-0812">Transmembrane</keyword>
<dbReference type="SMART" id="SM00179">
    <property type="entry name" value="EGF_CA"/>
    <property type="match status" value="19"/>
</dbReference>
<dbReference type="Proteomes" id="UP000035681">
    <property type="component" value="Unplaced"/>
</dbReference>
<keyword evidence="8 19" id="KW-0245">EGF-like domain</keyword>
<dbReference type="Pfam" id="PF25314">
    <property type="entry name" value="TNFR_nem"/>
    <property type="match status" value="2"/>
</dbReference>
<dbReference type="PRINTS" id="PR00453">
    <property type="entry name" value="VWFADOMAIN"/>
</dbReference>
<feature type="domain" description="EGF-like" evidence="22">
    <location>
        <begin position="1868"/>
        <end position="1904"/>
    </location>
</feature>
<dbReference type="InterPro" id="IPR049883">
    <property type="entry name" value="NOTCH1_EGF-like"/>
</dbReference>
<dbReference type="PANTHER" id="PTHR31637:SF0">
    <property type="entry name" value="2,3-BISPHOSPHOGLYCERATE-INDEPENDENT PHOSPHOGLYCERATE MUTASE"/>
    <property type="match status" value="1"/>
</dbReference>
<dbReference type="SUPFAM" id="SSF53649">
    <property type="entry name" value="Alkaline phosphatase-like"/>
    <property type="match status" value="1"/>
</dbReference>
<evidence type="ECO:0000256" key="6">
    <source>
        <dbReference type="ARBA" id="ARBA00008819"/>
    </source>
</evidence>
<feature type="domain" description="EGF-like" evidence="22">
    <location>
        <begin position="1823"/>
        <end position="1861"/>
    </location>
</feature>
<dbReference type="InterPro" id="IPR036465">
    <property type="entry name" value="vWFA_dom_sf"/>
</dbReference>
<keyword evidence="14" id="KW-0325">Glycoprotein</keyword>
<reference evidence="25" key="1">
    <citation type="submission" date="2024-02" db="UniProtKB">
        <authorList>
            <consortium name="WormBaseParasite"/>
        </authorList>
    </citation>
    <scope>IDENTIFICATION</scope>
</reference>
<evidence type="ECO:0000256" key="12">
    <source>
        <dbReference type="ARBA" id="ARBA00023152"/>
    </source>
</evidence>
<evidence type="ECO:0000256" key="15">
    <source>
        <dbReference type="ARBA" id="ARBA00023211"/>
    </source>
</evidence>
<dbReference type="Pfam" id="PF25478">
    <property type="entry name" value="EGF_Mua-3"/>
    <property type="match status" value="1"/>
</dbReference>
<dbReference type="Gene3D" id="3.40.1450.10">
    <property type="entry name" value="BPG-independent phosphoglycerate mutase, domain B"/>
    <property type="match status" value="1"/>
</dbReference>
<feature type="domain" description="VWFA" evidence="23">
    <location>
        <begin position="444"/>
        <end position="622"/>
    </location>
</feature>
<dbReference type="InterPro" id="IPR056590">
    <property type="entry name" value="Mua-3/Mup-4_EGF"/>
</dbReference>
<keyword evidence="15" id="KW-0464">Manganese</keyword>
<dbReference type="InterPro" id="IPR006124">
    <property type="entry name" value="Metalloenzyme"/>
</dbReference>
<comment type="caution">
    <text evidence="19">Lacks conserved residue(s) required for the propagation of feature annotation.</text>
</comment>
<dbReference type="InterPro" id="IPR002035">
    <property type="entry name" value="VWF_A"/>
</dbReference>
<evidence type="ECO:0000256" key="5">
    <source>
        <dbReference type="ARBA" id="ARBA00004798"/>
    </source>
</evidence>
<evidence type="ECO:0000256" key="1">
    <source>
        <dbReference type="ARBA" id="ARBA00000370"/>
    </source>
</evidence>
<dbReference type="Gene3D" id="2.10.25.10">
    <property type="entry name" value="Laminin"/>
    <property type="match status" value="15"/>
</dbReference>
<feature type="domain" description="EGF-like" evidence="22">
    <location>
        <begin position="285"/>
        <end position="322"/>
    </location>
</feature>
<dbReference type="GO" id="GO:0004619">
    <property type="term" value="F:phosphoglycerate mutase activity"/>
    <property type="evidence" value="ECO:0007669"/>
    <property type="project" value="UniProtKB-EC"/>
</dbReference>
<comment type="cofactor">
    <cofactor evidence="2">
        <name>Mn(2+)</name>
        <dbReference type="ChEBI" id="CHEBI:29035"/>
    </cofactor>
</comment>
<dbReference type="CDD" id="cd00054">
    <property type="entry name" value="EGF_CA"/>
    <property type="match status" value="12"/>
</dbReference>
<feature type="domain" description="EGF-like" evidence="22">
    <location>
        <begin position="1125"/>
        <end position="1164"/>
    </location>
</feature>
<feature type="domain" description="EGF-like" evidence="22">
    <location>
        <begin position="1219"/>
        <end position="1258"/>
    </location>
</feature>
<dbReference type="PANTHER" id="PTHR31637">
    <property type="entry name" value="2,3-BISPHOSPHOGLYCERATE-INDEPENDENT PHOSPHOGLYCERATE MUTASE"/>
    <property type="match status" value="1"/>
</dbReference>
<dbReference type="InterPro" id="IPR017850">
    <property type="entry name" value="Alkaline_phosphatase_core_sf"/>
</dbReference>
<dbReference type="InterPro" id="IPR013032">
    <property type="entry name" value="EGF-like_CS"/>
</dbReference>
<feature type="disulfide bond" evidence="19">
    <location>
        <begin position="1875"/>
        <end position="1892"/>
    </location>
</feature>
<dbReference type="InterPro" id="IPR001881">
    <property type="entry name" value="EGF-like_Ca-bd_dom"/>
</dbReference>
<feature type="domain" description="EGF-like" evidence="22">
    <location>
        <begin position="926"/>
        <end position="965"/>
    </location>
</feature>
<dbReference type="FunFam" id="3.40.50.410:FF:000047">
    <property type="entry name" value="von Willebrand factor A domain containing 2"/>
    <property type="match status" value="1"/>
</dbReference>
<feature type="domain" description="EGF-like" evidence="22">
    <location>
        <begin position="1684"/>
        <end position="1723"/>
    </location>
</feature>
<evidence type="ECO:0000313" key="25">
    <source>
        <dbReference type="WBParaSite" id="TCONS_00008940.p1"/>
    </source>
</evidence>
<dbReference type="EC" id="5.4.2.12" evidence="7"/>